<dbReference type="Proteomes" id="UP000564644">
    <property type="component" value="Unassembled WGS sequence"/>
</dbReference>
<dbReference type="SUPFAM" id="SSF55331">
    <property type="entry name" value="Tautomerase/MIF"/>
    <property type="match status" value="1"/>
</dbReference>
<dbReference type="InterPro" id="IPR037479">
    <property type="entry name" value="Tauto_MSAD"/>
</dbReference>
<dbReference type="PANTHER" id="PTHR38460:SF1">
    <property type="entry name" value="TAUTOMERASE YOLI-RELATED"/>
    <property type="match status" value="1"/>
</dbReference>
<organism evidence="1 2">
    <name type="scientific">Cohnella zeiphila</name>
    <dbReference type="NCBI Taxonomy" id="2761120"/>
    <lineage>
        <taxon>Bacteria</taxon>
        <taxon>Bacillati</taxon>
        <taxon>Bacillota</taxon>
        <taxon>Bacilli</taxon>
        <taxon>Bacillales</taxon>
        <taxon>Paenibacillaceae</taxon>
        <taxon>Cohnella</taxon>
    </lineage>
</organism>
<accession>A0A7X0VU45</accession>
<sequence>MAQVKIYGIRERLRAIRETLSDIVHQCLVEEFGLPEEDRFQRFIGLAKDDFFYPSDRSEHYTIVEITLFEGRSAESKKNLIRLLYERMSACGLTEKDLEIVLIESPRANWGIRGLPGDELESFDRVDA</sequence>
<dbReference type="AlphaFoldDB" id="A0A7X0VU45"/>
<gene>
    <name evidence="1" type="ORF">H7C18_03735</name>
</gene>
<evidence type="ECO:0000313" key="1">
    <source>
        <dbReference type="EMBL" id="MBB6730000.1"/>
    </source>
</evidence>
<keyword evidence="2" id="KW-1185">Reference proteome</keyword>
<dbReference type="Pfam" id="PF14552">
    <property type="entry name" value="Tautomerase_2"/>
    <property type="match status" value="1"/>
</dbReference>
<proteinExistence type="predicted"/>
<dbReference type="Gene3D" id="3.30.429.10">
    <property type="entry name" value="Macrophage Migration Inhibitory Factor"/>
    <property type="match status" value="1"/>
</dbReference>
<name>A0A7X0VU45_9BACL</name>
<reference evidence="1 2" key="1">
    <citation type="submission" date="2020-08" db="EMBL/GenBank/DDBJ databases">
        <title>Cohnella phylogeny.</title>
        <authorList>
            <person name="Dunlap C."/>
        </authorList>
    </citation>
    <scope>NUCLEOTIDE SEQUENCE [LARGE SCALE GENOMIC DNA]</scope>
    <source>
        <strain evidence="1 2">CBP 2801</strain>
    </source>
</reference>
<evidence type="ECO:0000313" key="2">
    <source>
        <dbReference type="Proteomes" id="UP000564644"/>
    </source>
</evidence>
<dbReference type="EMBL" id="JACJVO010000003">
    <property type="protein sequence ID" value="MBB6730000.1"/>
    <property type="molecule type" value="Genomic_DNA"/>
</dbReference>
<protein>
    <submittedName>
        <fullName evidence="1">Tautomerase family protein</fullName>
    </submittedName>
</protein>
<dbReference type="InterPro" id="IPR014347">
    <property type="entry name" value="Tautomerase/MIF_sf"/>
</dbReference>
<comment type="caution">
    <text evidence="1">The sequence shown here is derived from an EMBL/GenBank/DDBJ whole genome shotgun (WGS) entry which is preliminary data.</text>
</comment>
<dbReference type="PANTHER" id="PTHR38460">
    <property type="entry name" value="TAUTOMERASE YOLI-RELATED"/>
    <property type="match status" value="1"/>
</dbReference>